<proteinExistence type="predicted"/>
<evidence type="ECO:0000259" key="2">
    <source>
        <dbReference type="PROSITE" id="PS51462"/>
    </source>
</evidence>
<evidence type="ECO:0000313" key="3">
    <source>
        <dbReference type="EMBL" id="GBF08442.1"/>
    </source>
</evidence>
<dbReference type="Proteomes" id="UP000291213">
    <property type="component" value="Unassembled WGS sequence"/>
</dbReference>
<dbReference type="EMBL" id="BDMD01000006">
    <property type="protein sequence ID" value="GBF08442.1"/>
    <property type="molecule type" value="Genomic_DNA"/>
</dbReference>
<accession>A0A401H7X9</accession>
<evidence type="ECO:0000256" key="1">
    <source>
        <dbReference type="ARBA" id="ARBA00022801"/>
    </source>
</evidence>
<dbReference type="Pfam" id="PF00293">
    <property type="entry name" value="NUDIX"/>
    <property type="match status" value="1"/>
</dbReference>
<dbReference type="InterPro" id="IPR015797">
    <property type="entry name" value="NUDIX_hydrolase-like_dom_sf"/>
</dbReference>
<dbReference type="RefSeq" id="WP_131159515.1">
    <property type="nucleotide sequence ID" value="NZ_BDMD01000006.1"/>
</dbReference>
<evidence type="ECO:0000313" key="4">
    <source>
        <dbReference type="Proteomes" id="UP000291213"/>
    </source>
</evidence>
<dbReference type="InterPro" id="IPR020084">
    <property type="entry name" value="NUDIX_hydrolase_CS"/>
</dbReference>
<gene>
    <name evidence="3" type="ORF">apy_01670</name>
</gene>
<dbReference type="PROSITE" id="PS51257">
    <property type="entry name" value="PROKAR_LIPOPROTEIN"/>
    <property type="match status" value="1"/>
</dbReference>
<keyword evidence="1" id="KW-0378">Hydrolase</keyword>
<dbReference type="GO" id="GO:0016787">
    <property type="term" value="F:hydrolase activity"/>
    <property type="evidence" value="ECO:0007669"/>
    <property type="project" value="UniProtKB-KW"/>
</dbReference>
<dbReference type="CDD" id="cd04673">
    <property type="entry name" value="NUDIX_ADPRase"/>
    <property type="match status" value="1"/>
</dbReference>
<dbReference type="SUPFAM" id="SSF55811">
    <property type="entry name" value="Nudix"/>
    <property type="match status" value="1"/>
</dbReference>
<dbReference type="InterPro" id="IPR000086">
    <property type="entry name" value="NUDIX_hydrolase_dom"/>
</dbReference>
<dbReference type="PROSITE" id="PS00893">
    <property type="entry name" value="NUDIX_BOX"/>
    <property type="match status" value="1"/>
</dbReference>
<protein>
    <submittedName>
        <fullName evidence="3">ADP-ribose pyrophosphatase</fullName>
    </submittedName>
</protein>
<sequence length="156" mass="17193">MARLYPGQPVVGVGCLVFRDGRILLVKRKYPPGRGKWSIPGGHVRLGETLEEAAVRELEEETGIKGRPLGVVNVDDAITVDDKGVRYHYVLITILLEDLGGEPQAGDDAEEAGFYTLDEALKLNLTPSTLGLIDKITRGMLCLDKPIKPRRYRPVD</sequence>
<organism evidence="3 4">
    <name type="scientific">Aeropyrum pernix</name>
    <dbReference type="NCBI Taxonomy" id="56636"/>
    <lineage>
        <taxon>Archaea</taxon>
        <taxon>Thermoproteota</taxon>
        <taxon>Thermoprotei</taxon>
        <taxon>Desulfurococcales</taxon>
        <taxon>Desulfurococcaceae</taxon>
        <taxon>Aeropyrum</taxon>
    </lineage>
</organism>
<dbReference type="PANTHER" id="PTHR43736:SF1">
    <property type="entry name" value="DIHYDRONEOPTERIN TRIPHOSPHATE DIPHOSPHATASE"/>
    <property type="match status" value="1"/>
</dbReference>
<dbReference type="AlphaFoldDB" id="A0A401H7X9"/>
<dbReference type="PRINTS" id="PR00502">
    <property type="entry name" value="NUDIXFAMILY"/>
</dbReference>
<feature type="domain" description="Nudix hydrolase" evidence="2">
    <location>
        <begin position="8"/>
        <end position="139"/>
    </location>
</feature>
<dbReference type="Gene3D" id="3.90.79.10">
    <property type="entry name" value="Nucleoside Triphosphate Pyrophosphohydrolase"/>
    <property type="match status" value="1"/>
</dbReference>
<dbReference type="PROSITE" id="PS51462">
    <property type="entry name" value="NUDIX"/>
    <property type="match status" value="1"/>
</dbReference>
<dbReference type="OrthoDB" id="40462at2157"/>
<dbReference type="InterPro" id="IPR020476">
    <property type="entry name" value="Nudix_hydrolase"/>
</dbReference>
<comment type="caution">
    <text evidence="3">The sequence shown here is derived from an EMBL/GenBank/DDBJ whole genome shotgun (WGS) entry which is preliminary data.</text>
</comment>
<reference evidence="3 4" key="1">
    <citation type="submission" date="2017-02" db="EMBL/GenBank/DDBJ databases">
        <title>isolation and characterization of a novel temperate virus Aeropyrum globular virus 1 infecting hyperthermophilic archaeon Aeropyrum.</title>
        <authorList>
            <person name="Yumiya M."/>
            <person name="Yoshida T."/>
            <person name="Sako Y."/>
        </authorList>
    </citation>
    <scope>NUCLEOTIDE SEQUENCE [LARGE SCALE GENOMIC DNA]</scope>
    <source>
        <strain evidence="3 4">YK1-12-2013</strain>
    </source>
</reference>
<dbReference type="PANTHER" id="PTHR43736">
    <property type="entry name" value="ADP-RIBOSE PYROPHOSPHATASE"/>
    <property type="match status" value="1"/>
</dbReference>
<name>A0A401H7X9_AERPX</name>